<dbReference type="PANTHER" id="PTHR42848">
    <property type="match status" value="1"/>
</dbReference>
<keyword evidence="3 9" id="KW-0227">DNA damage</keyword>
<dbReference type="InterPro" id="IPR008824">
    <property type="entry name" value="RuvB-like_N"/>
</dbReference>
<comment type="catalytic activity">
    <reaction evidence="9">
        <text>ATP + H2O = ADP + phosphate + H(+)</text>
        <dbReference type="Rhea" id="RHEA:13065"/>
        <dbReference type="ChEBI" id="CHEBI:15377"/>
        <dbReference type="ChEBI" id="CHEBI:15378"/>
        <dbReference type="ChEBI" id="CHEBI:30616"/>
        <dbReference type="ChEBI" id="CHEBI:43474"/>
        <dbReference type="ChEBI" id="CHEBI:456216"/>
    </reaction>
</comment>
<dbReference type="GO" id="GO:0009378">
    <property type="term" value="F:four-way junction helicase activity"/>
    <property type="evidence" value="ECO:0007669"/>
    <property type="project" value="InterPro"/>
</dbReference>
<dbReference type="NCBIfam" id="TIGR00635">
    <property type="entry name" value="ruvB"/>
    <property type="match status" value="1"/>
</dbReference>
<evidence type="ECO:0000256" key="3">
    <source>
        <dbReference type="ARBA" id="ARBA00022763"/>
    </source>
</evidence>
<dbReference type="PANTHER" id="PTHR42848:SF1">
    <property type="entry name" value="HOLLIDAY JUNCTION BRANCH MIGRATION COMPLEX SUBUNIT RUVB"/>
    <property type="match status" value="1"/>
</dbReference>
<dbReference type="Pfam" id="PF17864">
    <property type="entry name" value="AAA_lid_4"/>
    <property type="match status" value="1"/>
</dbReference>
<comment type="function">
    <text evidence="9">The RuvA-RuvB-RuvC complex processes Holliday junction (HJ) DNA during genetic recombination and DNA repair, while the RuvA-RuvB complex plays an important role in the rescue of blocked DNA replication forks via replication fork reversal (RFR). RuvA specifically binds to HJ cruciform DNA, conferring on it an open structure. The RuvB hexamer acts as an ATP-dependent pump, pulling dsDNA into and through the RuvAB complex. RuvB forms 2 homohexamers on either side of HJ DNA bound by 1 or 2 RuvA tetramers; 4 subunits per hexamer contact DNA at a time. Coordinated motions by a converter formed by DNA-disengaged RuvB subunits stimulates ATP hydrolysis and nucleotide exchange. Immobilization of the converter enables RuvB to convert the ATP-contained energy into a lever motion, pulling 2 nucleotides of DNA out of the RuvA tetramer per ATP hydrolyzed, thus driving DNA branch migration. The RuvB motors rotate together with the DNA substrate, which together with the progressing nucleotide cycle form the mechanistic basis for DNA recombination by continuous HJ branch migration. Branch migration allows RuvC to scan DNA until it finds its consensus sequence, where it cleaves and resolves cruciform DNA.</text>
</comment>
<feature type="region of interest" description="Small ATPAse domain (RuvB-S)" evidence="9">
    <location>
        <begin position="184"/>
        <end position="254"/>
    </location>
</feature>
<dbReference type="SMART" id="SM00382">
    <property type="entry name" value="AAA"/>
    <property type="match status" value="1"/>
</dbReference>
<dbReference type="Gene3D" id="3.40.50.300">
    <property type="entry name" value="P-loop containing nucleotide triphosphate hydrolases"/>
    <property type="match status" value="1"/>
</dbReference>
<dbReference type="SUPFAM" id="SSF52540">
    <property type="entry name" value="P-loop containing nucleoside triphosphate hydrolases"/>
    <property type="match status" value="1"/>
</dbReference>
<evidence type="ECO:0000256" key="5">
    <source>
        <dbReference type="ARBA" id="ARBA00022840"/>
    </source>
</evidence>
<keyword evidence="11" id="KW-0347">Helicase</keyword>
<dbReference type="GO" id="GO:0016887">
    <property type="term" value="F:ATP hydrolysis activity"/>
    <property type="evidence" value="ECO:0007669"/>
    <property type="project" value="RHEA"/>
</dbReference>
<dbReference type="InterPro" id="IPR003593">
    <property type="entry name" value="AAA+_ATPase"/>
</dbReference>
<dbReference type="InterPro" id="IPR008823">
    <property type="entry name" value="RuvB_wg_C"/>
</dbReference>
<dbReference type="InterPro" id="IPR041445">
    <property type="entry name" value="AAA_lid_4"/>
</dbReference>
<feature type="binding site" evidence="9">
    <location>
        <position position="220"/>
    </location>
    <ligand>
        <name>ATP</name>
        <dbReference type="ChEBI" id="CHEBI:30616"/>
    </ligand>
</feature>
<evidence type="ECO:0000313" key="12">
    <source>
        <dbReference type="Proteomes" id="UP000319619"/>
    </source>
</evidence>
<comment type="caution">
    <text evidence="11">The sequence shown here is derived from an EMBL/GenBank/DDBJ whole genome shotgun (WGS) entry which is preliminary data.</text>
</comment>
<evidence type="ECO:0000313" key="11">
    <source>
        <dbReference type="EMBL" id="TKJ42520.1"/>
    </source>
</evidence>
<dbReference type="GO" id="GO:0005737">
    <property type="term" value="C:cytoplasm"/>
    <property type="evidence" value="ECO:0007669"/>
    <property type="project" value="UniProtKB-SubCell"/>
</dbReference>
<dbReference type="InterPro" id="IPR036388">
    <property type="entry name" value="WH-like_DNA-bd_sf"/>
</dbReference>
<dbReference type="CDD" id="cd00009">
    <property type="entry name" value="AAA"/>
    <property type="match status" value="1"/>
</dbReference>
<comment type="domain">
    <text evidence="9">Has 3 domains, the large (RuvB-L) and small ATPase (RuvB-S) domains and the C-terminal head (RuvB-H) domain. The head domain binds DNA, while the ATPase domains jointly bind ATP, ADP or are empty depending on the state of the subunit in the translocation cycle. During a single DNA translocation step the structure of each domain remains the same, but their relative positions change.</text>
</comment>
<feature type="binding site" evidence="9">
    <location>
        <position position="23"/>
    </location>
    <ligand>
        <name>ATP</name>
        <dbReference type="ChEBI" id="CHEBI:30616"/>
    </ligand>
</feature>
<dbReference type="SUPFAM" id="SSF46785">
    <property type="entry name" value="Winged helix' DNA-binding domain"/>
    <property type="match status" value="1"/>
</dbReference>
<dbReference type="GO" id="GO:0005524">
    <property type="term" value="F:ATP binding"/>
    <property type="evidence" value="ECO:0007669"/>
    <property type="project" value="UniProtKB-UniRule"/>
</dbReference>
<evidence type="ECO:0000256" key="8">
    <source>
        <dbReference type="ARBA" id="ARBA00023204"/>
    </source>
</evidence>
<keyword evidence="1 9" id="KW-0963">Cytoplasm</keyword>
<dbReference type="GO" id="GO:0006281">
    <property type="term" value="P:DNA repair"/>
    <property type="evidence" value="ECO:0007669"/>
    <property type="project" value="UniProtKB-UniRule"/>
</dbReference>
<evidence type="ECO:0000256" key="6">
    <source>
        <dbReference type="ARBA" id="ARBA00023125"/>
    </source>
</evidence>
<gene>
    <name evidence="9" type="primary">ruvB</name>
    <name evidence="11" type="ORF">CEE37_02200</name>
</gene>
<dbReference type="Gene3D" id="1.10.8.60">
    <property type="match status" value="1"/>
</dbReference>
<accession>A0A532V5P7</accession>
<organism evidence="11 12">
    <name type="scientific">candidate division LCP-89 bacterium B3_LCP</name>
    <dbReference type="NCBI Taxonomy" id="2012998"/>
    <lineage>
        <taxon>Bacteria</taxon>
        <taxon>Pseudomonadati</taxon>
        <taxon>Bacteria division LCP-89</taxon>
    </lineage>
</organism>
<dbReference type="Gene3D" id="1.10.10.10">
    <property type="entry name" value="Winged helix-like DNA-binding domain superfamily/Winged helix DNA-binding domain"/>
    <property type="match status" value="1"/>
</dbReference>
<evidence type="ECO:0000256" key="4">
    <source>
        <dbReference type="ARBA" id="ARBA00022801"/>
    </source>
</evidence>
<name>A0A532V5P7_UNCL8</name>
<keyword evidence="7 9" id="KW-0233">DNA recombination</keyword>
<feature type="binding site" evidence="9">
    <location>
        <position position="22"/>
    </location>
    <ligand>
        <name>ATP</name>
        <dbReference type="ChEBI" id="CHEBI:30616"/>
    </ligand>
</feature>
<keyword evidence="4 9" id="KW-0378">Hydrolase</keyword>
<comment type="subcellular location">
    <subcellularLocation>
        <location evidence="9">Cytoplasm</location>
    </subcellularLocation>
</comment>
<feature type="binding site" evidence="9">
    <location>
        <position position="317"/>
    </location>
    <ligand>
        <name>DNA</name>
        <dbReference type="ChEBI" id="CHEBI:16991"/>
    </ligand>
</feature>
<dbReference type="GO" id="GO:0048476">
    <property type="term" value="C:Holliday junction resolvase complex"/>
    <property type="evidence" value="ECO:0007669"/>
    <property type="project" value="UniProtKB-UniRule"/>
</dbReference>
<evidence type="ECO:0000256" key="9">
    <source>
        <dbReference type="HAMAP-Rule" id="MF_00016"/>
    </source>
</evidence>
<comment type="similarity">
    <text evidence="9">Belongs to the RuvB family.</text>
</comment>
<feature type="binding site" evidence="9">
    <location>
        <begin position="130"/>
        <end position="132"/>
    </location>
    <ligand>
        <name>ATP</name>
        <dbReference type="ChEBI" id="CHEBI:30616"/>
    </ligand>
</feature>
<dbReference type="EC" id="3.6.4.-" evidence="9"/>
<keyword evidence="6 9" id="KW-0238">DNA-binding</keyword>
<comment type="caution">
    <text evidence="9">Lacks conserved residue(s) required for the propagation of feature annotation.</text>
</comment>
<dbReference type="EMBL" id="NJBN01000001">
    <property type="protein sequence ID" value="TKJ42520.1"/>
    <property type="molecule type" value="Genomic_DNA"/>
</dbReference>
<sequence length="342" mass="38056">MSDNRVTIPETLSSDAELDRSLRPTSFAEFVGQTRMVEMLRIFIQAAIERGEALDHCLFYGPPGLGKTTLAYVLATELDVGIRCTSGPTLDRPGDLAGLLTNLQPRDILFIDEIHRLSSNVEEYLYPALEDYRLDIVIDQGPAARTLRLNLPEFTLIGATTQAGHLTAPLRARFGVTERLDYYDADELTTIVNRSAARMQVEIKPDGAEELARRSRGTPRIANRLLRRVRDIAQVKGDGIINLAIADQALNLMEVDKMGLDSMDLRILNSIIDKYKGGPVGLKTLAITVGEDAQTIEELYEPFLIRQGFLERTAKGRKVTENACEYLGRPTALLRSTQQQIL</sequence>
<dbReference type="AlphaFoldDB" id="A0A532V5P7"/>
<dbReference type="GO" id="GO:0000400">
    <property type="term" value="F:four-way junction DNA binding"/>
    <property type="evidence" value="ECO:0007669"/>
    <property type="project" value="UniProtKB-UniRule"/>
</dbReference>
<keyword evidence="2 9" id="KW-0547">Nucleotide-binding</keyword>
<reference evidence="11 12" key="1">
    <citation type="submission" date="2017-06" db="EMBL/GenBank/DDBJ databases">
        <title>Novel microbial phyla capable of carbon fixation and sulfur reduction in deep-sea sediments.</title>
        <authorList>
            <person name="Huang J."/>
            <person name="Baker B."/>
            <person name="Wang Y."/>
        </authorList>
    </citation>
    <scope>NUCLEOTIDE SEQUENCE [LARGE SCALE GENOMIC DNA]</scope>
    <source>
        <strain evidence="11">B3_LCP</strain>
    </source>
</reference>
<dbReference type="Pfam" id="PF05491">
    <property type="entry name" value="WHD_RuvB"/>
    <property type="match status" value="1"/>
</dbReference>
<evidence type="ECO:0000256" key="1">
    <source>
        <dbReference type="ARBA" id="ARBA00022490"/>
    </source>
</evidence>
<evidence type="ECO:0000259" key="10">
    <source>
        <dbReference type="SMART" id="SM00382"/>
    </source>
</evidence>
<feature type="binding site" evidence="9">
    <location>
        <position position="64"/>
    </location>
    <ligand>
        <name>ATP</name>
        <dbReference type="ChEBI" id="CHEBI:30616"/>
    </ligand>
</feature>
<feature type="binding site" evidence="9">
    <location>
        <position position="68"/>
    </location>
    <ligand>
        <name>ATP</name>
        <dbReference type="ChEBI" id="CHEBI:30616"/>
    </ligand>
</feature>
<dbReference type="InterPro" id="IPR027417">
    <property type="entry name" value="P-loop_NTPase"/>
</dbReference>
<feature type="binding site" evidence="9">
    <location>
        <position position="312"/>
    </location>
    <ligand>
        <name>DNA</name>
        <dbReference type="ChEBI" id="CHEBI:16991"/>
    </ligand>
</feature>
<dbReference type="Pfam" id="PF05496">
    <property type="entry name" value="RuvB_N"/>
    <property type="match status" value="1"/>
</dbReference>
<dbReference type="InterPro" id="IPR036390">
    <property type="entry name" value="WH_DNA-bd_sf"/>
</dbReference>
<feature type="region of interest" description="Head domain (RuvB-H)" evidence="9">
    <location>
        <begin position="257"/>
        <end position="342"/>
    </location>
</feature>
<dbReference type="Proteomes" id="UP000319619">
    <property type="component" value="Unassembled WGS sequence"/>
</dbReference>
<feature type="binding site" evidence="9">
    <location>
        <position position="68"/>
    </location>
    <ligand>
        <name>Mg(2+)</name>
        <dbReference type="ChEBI" id="CHEBI:18420"/>
    </ligand>
</feature>
<dbReference type="NCBIfam" id="NF000868">
    <property type="entry name" value="PRK00080.1"/>
    <property type="match status" value="1"/>
</dbReference>
<feature type="binding site" evidence="9">
    <location>
        <position position="69"/>
    </location>
    <ligand>
        <name>ATP</name>
        <dbReference type="ChEBI" id="CHEBI:30616"/>
    </ligand>
</feature>
<feature type="domain" description="AAA+ ATPase" evidence="10">
    <location>
        <begin position="53"/>
        <end position="186"/>
    </location>
</feature>
<dbReference type="GO" id="GO:0006310">
    <property type="term" value="P:DNA recombination"/>
    <property type="evidence" value="ECO:0007669"/>
    <property type="project" value="UniProtKB-UniRule"/>
</dbReference>
<keyword evidence="5 9" id="KW-0067">ATP-binding</keyword>
<dbReference type="InterPro" id="IPR004605">
    <property type="entry name" value="DNA_helicase_Holl-junc_RuvB"/>
</dbReference>
<keyword evidence="8 9" id="KW-0234">DNA repair</keyword>
<evidence type="ECO:0000256" key="2">
    <source>
        <dbReference type="ARBA" id="ARBA00022741"/>
    </source>
</evidence>
<feature type="binding site" evidence="9">
    <location>
        <position position="183"/>
    </location>
    <ligand>
        <name>ATP</name>
        <dbReference type="ChEBI" id="CHEBI:30616"/>
    </ligand>
</feature>
<comment type="subunit">
    <text evidence="9">Homohexamer. Forms an RuvA(8)-RuvB(12)-Holliday junction (HJ) complex. HJ DNA is sandwiched between 2 RuvA tetramers; dsDNA enters through RuvA and exits via RuvB. An RuvB hexamer assembles on each DNA strand where it exits the tetramer. Each RuvB hexamer is contacted by two RuvA subunits (via domain III) on 2 adjacent RuvB subunits; this complex drives branch migration. In the full resolvosome a probable DNA-RuvA(4)-RuvB(12)-RuvC(2) complex forms which resolves the HJ.</text>
</comment>
<protein>
    <recommendedName>
        <fullName evidence="9">Holliday junction branch migration complex subunit RuvB</fullName>
        <ecNumber evidence="9">3.6.4.-</ecNumber>
    </recommendedName>
</protein>
<dbReference type="HAMAP" id="MF_00016">
    <property type="entry name" value="DNA_HJ_migration_RuvB"/>
    <property type="match status" value="1"/>
</dbReference>
<feature type="binding site" evidence="9">
    <location>
        <position position="173"/>
    </location>
    <ligand>
        <name>ATP</name>
        <dbReference type="ChEBI" id="CHEBI:30616"/>
    </ligand>
</feature>
<proteinExistence type="inferred from homology"/>
<feature type="binding site" evidence="9">
    <location>
        <position position="67"/>
    </location>
    <ligand>
        <name>ATP</name>
        <dbReference type="ChEBI" id="CHEBI:30616"/>
    </ligand>
</feature>
<evidence type="ECO:0000256" key="7">
    <source>
        <dbReference type="ARBA" id="ARBA00023172"/>
    </source>
</evidence>